<accession>A0A502DZ73</accession>
<evidence type="ECO:0000313" key="2">
    <source>
        <dbReference type="Proteomes" id="UP000320095"/>
    </source>
</evidence>
<organism evidence="1 2">
    <name type="scientific">Mycolicibacterium hodleri</name>
    <dbReference type="NCBI Taxonomy" id="49897"/>
    <lineage>
        <taxon>Bacteria</taxon>
        <taxon>Bacillati</taxon>
        <taxon>Actinomycetota</taxon>
        <taxon>Actinomycetes</taxon>
        <taxon>Mycobacteriales</taxon>
        <taxon>Mycobacteriaceae</taxon>
        <taxon>Mycolicibacterium</taxon>
    </lineage>
</organism>
<dbReference type="PANTHER" id="PTHR10668:SF105">
    <property type="entry name" value="DEHYDROGENASE-RELATED"/>
    <property type="match status" value="1"/>
</dbReference>
<dbReference type="OrthoDB" id="833207at2"/>
<reference evidence="1 2" key="1">
    <citation type="journal article" date="2019" name="Environ. Microbiol.">
        <title>Species interactions and distinct microbial communities in high Arctic permafrost affected cryosols are associated with the CH4 and CO2 gas fluxes.</title>
        <authorList>
            <person name="Altshuler I."/>
            <person name="Hamel J."/>
            <person name="Turney S."/>
            <person name="Magnuson E."/>
            <person name="Levesque R."/>
            <person name="Greer C."/>
            <person name="Whyte L.G."/>
        </authorList>
    </citation>
    <scope>NUCLEOTIDE SEQUENCE [LARGE SCALE GENOMIC DNA]</scope>
    <source>
        <strain evidence="1 2">S5.20</strain>
    </source>
</reference>
<proteinExistence type="predicted"/>
<dbReference type="Pfam" id="PF13450">
    <property type="entry name" value="NAD_binding_8"/>
    <property type="match status" value="1"/>
</dbReference>
<dbReference type="EMBL" id="RCZG01000017">
    <property type="protein sequence ID" value="TPG29460.1"/>
    <property type="molecule type" value="Genomic_DNA"/>
</dbReference>
<dbReference type="AlphaFoldDB" id="A0A502DZ73"/>
<dbReference type="PRINTS" id="PR00411">
    <property type="entry name" value="PNDRDTASEI"/>
</dbReference>
<sequence>MGRRHSGSPHLVRSAGIHPVTDAVVIGSGPNGLAAAVRLAQAGLRVLVVEGADEIGGGTRSAELTVPGLLHDVCSAVHPFGAASPFLSSLPLADFGLHWRRAEVDVVHPLADGSAGVLHQSLEMTVLGMGADGARWKSVFGPLVDRADALVADGLGPLLRLPSHPLAMARLGLRAGLPATALVRLFRTEGARALFMGCAAHLYRPLNGLASASVGTMMIAAGHRWGWPVAQGGSAAISRALAGLLESLGGEIVTGVTVRSLNDVPRAAVTMFDTTPEAVTDITGDRMPARRAKAYRQFRHAPAAFKADFAVRGGIPWVNEHARRAGTVHLGGSAADIARSESSISRGVMPENSFQLIGQQYLADPSRSVGDVHPVWTYAHVPHAYPGDASELLIGQIEELAPGFRDRIVAQHLTSPRQLQDENPNYVGGDIVGGRNDLLQVFARPVPARNGYATGIPGMYLCSASTPPGAGAHGMCGYHAATSALEYLRGLKR</sequence>
<name>A0A502DZ73_9MYCO</name>
<comment type="caution">
    <text evidence="1">The sequence shown here is derived from an EMBL/GenBank/DDBJ whole genome shotgun (WGS) entry which is preliminary data.</text>
</comment>
<gene>
    <name evidence="1" type="ORF">EAH80_26825</name>
</gene>
<dbReference type="Gene3D" id="3.50.50.60">
    <property type="entry name" value="FAD/NAD(P)-binding domain"/>
    <property type="match status" value="1"/>
</dbReference>
<protein>
    <submittedName>
        <fullName evidence="1">NAD(P)/FAD-dependent oxidoreductase</fullName>
    </submittedName>
</protein>
<evidence type="ECO:0000313" key="1">
    <source>
        <dbReference type="EMBL" id="TPG29460.1"/>
    </source>
</evidence>
<dbReference type="InterPro" id="IPR036188">
    <property type="entry name" value="FAD/NAD-bd_sf"/>
</dbReference>
<dbReference type="SUPFAM" id="SSF51905">
    <property type="entry name" value="FAD/NAD(P)-binding domain"/>
    <property type="match status" value="1"/>
</dbReference>
<dbReference type="PANTHER" id="PTHR10668">
    <property type="entry name" value="PHYTOENE DEHYDROGENASE"/>
    <property type="match status" value="1"/>
</dbReference>
<keyword evidence="2" id="KW-1185">Reference proteome</keyword>
<dbReference type="Proteomes" id="UP000320095">
    <property type="component" value="Unassembled WGS sequence"/>
</dbReference>